<evidence type="ECO:0000313" key="2">
    <source>
        <dbReference type="EMBL" id="KAK8005946.1"/>
    </source>
</evidence>
<accession>A0ABR1R9B0</accession>
<evidence type="ECO:0000256" key="1">
    <source>
        <dbReference type="SAM" id="Coils"/>
    </source>
</evidence>
<keyword evidence="1" id="KW-0175">Coiled coil</keyword>
<evidence type="ECO:0008006" key="4">
    <source>
        <dbReference type="Google" id="ProtNLM"/>
    </source>
</evidence>
<keyword evidence="3" id="KW-1185">Reference proteome</keyword>
<sequence length="256" mass="27955">MADPLSQAASVAGLVSLGIQVTTGISKYLDALDSRDEELRSATQQNEALRNTVTIIEKAVERLDQVSPDASSAAKENVKLCKECLDNLETFVARLAGSDVGTWRSRLKTGKFHYVFDRPKVLQLSARVSQTNSDLQLAVEGLGLSTVSAIHQSVTDIQSEVPGLQSGIRLVRDQLHAHHQASTQRMVDHVREQQLTTRLQNGYLERNQEQNAALDDRMATVERKTHVMEAMLALVLLNGASDGLPDDSVNCSLIAA</sequence>
<dbReference type="Proteomes" id="UP001396898">
    <property type="component" value="Unassembled WGS sequence"/>
</dbReference>
<comment type="caution">
    <text evidence="2">The sequence shown here is derived from an EMBL/GenBank/DDBJ whole genome shotgun (WGS) entry which is preliminary data.</text>
</comment>
<evidence type="ECO:0000313" key="3">
    <source>
        <dbReference type="Proteomes" id="UP001396898"/>
    </source>
</evidence>
<protein>
    <recommendedName>
        <fullName evidence="4">Fungal N-terminal domain-containing protein</fullName>
    </recommendedName>
</protein>
<feature type="coiled-coil region" evidence="1">
    <location>
        <begin position="32"/>
        <end position="59"/>
    </location>
</feature>
<gene>
    <name evidence="2" type="ORF">PG991_012243</name>
</gene>
<reference evidence="2 3" key="1">
    <citation type="submission" date="2023-01" db="EMBL/GenBank/DDBJ databases">
        <title>Analysis of 21 Apiospora genomes using comparative genomics revels a genus with tremendous synthesis potential of carbohydrate active enzymes and secondary metabolites.</title>
        <authorList>
            <person name="Sorensen T."/>
        </authorList>
    </citation>
    <scope>NUCLEOTIDE SEQUENCE [LARGE SCALE GENOMIC DNA]</scope>
    <source>
        <strain evidence="2 3">CBS 20057</strain>
    </source>
</reference>
<proteinExistence type="predicted"/>
<dbReference type="EMBL" id="JAQQWI010000017">
    <property type="protein sequence ID" value="KAK8005946.1"/>
    <property type="molecule type" value="Genomic_DNA"/>
</dbReference>
<organism evidence="2 3">
    <name type="scientific">Apiospora marii</name>
    <dbReference type="NCBI Taxonomy" id="335849"/>
    <lineage>
        <taxon>Eukaryota</taxon>
        <taxon>Fungi</taxon>
        <taxon>Dikarya</taxon>
        <taxon>Ascomycota</taxon>
        <taxon>Pezizomycotina</taxon>
        <taxon>Sordariomycetes</taxon>
        <taxon>Xylariomycetidae</taxon>
        <taxon>Amphisphaeriales</taxon>
        <taxon>Apiosporaceae</taxon>
        <taxon>Apiospora</taxon>
    </lineage>
</organism>
<name>A0ABR1R9B0_9PEZI</name>